<dbReference type="Pfam" id="PF18197">
    <property type="entry name" value="TTHB210-like"/>
    <property type="match status" value="1"/>
</dbReference>
<organism evidence="3 4">
    <name type="scientific">Hymenobacter properus</name>
    <dbReference type="NCBI Taxonomy" id="2791026"/>
    <lineage>
        <taxon>Bacteria</taxon>
        <taxon>Pseudomonadati</taxon>
        <taxon>Bacteroidota</taxon>
        <taxon>Cytophagia</taxon>
        <taxon>Cytophagales</taxon>
        <taxon>Hymenobacteraceae</taxon>
        <taxon>Hymenobacter</taxon>
    </lineage>
</organism>
<name>A0A931BNW1_9BACT</name>
<keyword evidence="4" id="KW-1185">Reference proteome</keyword>
<feature type="domain" description="TTHB210-like" evidence="2">
    <location>
        <begin position="73"/>
        <end position="119"/>
    </location>
</feature>
<evidence type="ECO:0000259" key="2">
    <source>
        <dbReference type="Pfam" id="PF18197"/>
    </source>
</evidence>
<feature type="chain" id="PRO_5037152165" evidence="1">
    <location>
        <begin position="29"/>
        <end position="272"/>
    </location>
</feature>
<feature type="signal peptide" evidence="1">
    <location>
        <begin position="1"/>
        <end position="28"/>
    </location>
</feature>
<evidence type="ECO:0000313" key="3">
    <source>
        <dbReference type="EMBL" id="MBF9142870.1"/>
    </source>
</evidence>
<dbReference type="Proteomes" id="UP000645610">
    <property type="component" value="Unassembled WGS sequence"/>
</dbReference>
<dbReference type="InterPro" id="IPR040832">
    <property type="entry name" value="TTHB210-like_dom"/>
</dbReference>
<reference evidence="3 4" key="1">
    <citation type="submission" date="2020-11" db="EMBL/GenBank/DDBJ databases">
        <authorList>
            <person name="Kim M.K."/>
        </authorList>
    </citation>
    <scope>NUCLEOTIDE SEQUENCE [LARGE SCALE GENOMIC DNA]</scope>
    <source>
        <strain evidence="3 4">BT439</strain>
    </source>
</reference>
<dbReference type="RefSeq" id="WP_196287211.1">
    <property type="nucleotide sequence ID" value="NZ_JADQDP010000003.1"/>
</dbReference>
<proteinExistence type="predicted"/>
<accession>A0A931BNW1</accession>
<evidence type="ECO:0000256" key="1">
    <source>
        <dbReference type="SAM" id="SignalP"/>
    </source>
</evidence>
<dbReference type="EMBL" id="JADQDP010000003">
    <property type="protein sequence ID" value="MBF9142870.1"/>
    <property type="molecule type" value="Genomic_DNA"/>
</dbReference>
<dbReference type="InterPro" id="IPR033786">
    <property type="entry name" value="TTHB210-like"/>
</dbReference>
<evidence type="ECO:0000313" key="4">
    <source>
        <dbReference type="Proteomes" id="UP000645610"/>
    </source>
</evidence>
<protein>
    <submittedName>
        <fullName evidence="3">DUF5602 domain-containing protein</fullName>
    </submittedName>
</protein>
<sequence>MRTLKHLIALIAQPLLLAGLSLLVPACAPTDVVAPATPNAPAGDAKADLTRTFYGPAVPVGQGVARAWETVNAAGEPTAIGVDVSAGSMLNAGPAPAEYVLQLPRQVAVPPFDHIELGWNPAGHEPDFYMLPHFDMHFYMITKAAQAAIPFLAPPAFDVAPAAQYIPALYVQGPGLVPNMGSHWLDVLAPELHGETFTKTFIYGTYNGHVAFLEPMFTRAYLSANLSQTTAIRQPAAVEQSGYYPMSYTISHGTTPQQYTISLDGLRYRMAQ</sequence>
<dbReference type="AlphaFoldDB" id="A0A931BNW1"/>
<comment type="caution">
    <text evidence="3">The sequence shown here is derived from an EMBL/GenBank/DDBJ whole genome shotgun (WGS) entry which is preliminary data.</text>
</comment>
<gene>
    <name evidence="3" type="ORF">I2I01_14570</name>
</gene>
<dbReference type="CDD" id="cd11669">
    <property type="entry name" value="TTHB210-like"/>
    <property type="match status" value="1"/>
</dbReference>
<keyword evidence="1" id="KW-0732">Signal</keyword>